<evidence type="ECO:0000313" key="10">
    <source>
        <dbReference type="Proteomes" id="UP001201273"/>
    </source>
</evidence>
<dbReference type="Proteomes" id="UP001201273">
    <property type="component" value="Unassembled WGS sequence"/>
</dbReference>
<feature type="transmembrane region" description="Helical" evidence="7">
    <location>
        <begin position="21"/>
        <end position="40"/>
    </location>
</feature>
<feature type="domain" description="ABC transmembrane type-1" evidence="8">
    <location>
        <begin position="76"/>
        <end position="266"/>
    </location>
</feature>
<gene>
    <name evidence="9" type="ORF">K6Y31_00870</name>
</gene>
<evidence type="ECO:0000256" key="2">
    <source>
        <dbReference type="ARBA" id="ARBA00022448"/>
    </source>
</evidence>
<comment type="similarity">
    <text evidence="7">Belongs to the binding-protein-dependent transport system permease family.</text>
</comment>
<evidence type="ECO:0000256" key="7">
    <source>
        <dbReference type="RuleBase" id="RU363032"/>
    </source>
</evidence>
<dbReference type="RefSeq" id="WP_233050984.1">
    <property type="nucleotide sequence ID" value="NZ_JAIMJA010000001.1"/>
</dbReference>
<feature type="transmembrane region" description="Helical" evidence="7">
    <location>
        <begin position="245"/>
        <end position="266"/>
    </location>
</feature>
<sequence length="280" mass="30758">MSINSAKGSAASIKWFSASNTLAAWVLALLWISPLLYMLWASLHTGSAAITFDLSEPISLDNFQQAWQMAPFTRYLINTFASVSILLIAQLLVCTLAGYALARVKFTGRNVVFVLILLQLMVMPEILISENYQFIAQLGAVDSYLGIALPYIASAFGIFLLRQTFKQMPQELHDAARIEGLGPLAILVKVYVPLAKPTYLAYALVSVSYHWNNFLWPLVITNTEASRPVTVGLALFGSPETGVDWGVLSAGTLIAIAPLLAIFLIFQRQFMQSFMTAGIK</sequence>
<evidence type="ECO:0000259" key="8">
    <source>
        <dbReference type="PROSITE" id="PS50928"/>
    </source>
</evidence>
<evidence type="ECO:0000256" key="6">
    <source>
        <dbReference type="ARBA" id="ARBA00023136"/>
    </source>
</evidence>
<keyword evidence="10" id="KW-1185">Reference proteome</keyword>
<evidence type="ECO:0000256" key="3">
    <source>
        <dbReference type="ARBA" id="ARBA00022475"/>
    </source>
</evidence>
<feature type="transmembrane region" description="Helical" evidence="7">
    <location>
        <begin position="111"/>
        <end position="128"/>
    </location>
</feature>
<accession>A0ABS8W375</accession>
<dbReference type="Gene3D" id="1.10.3720.10">
    <property type="entry name" value="MetI-like"/>
    <property type="match status" value="1"/>
</dbReference>
<evidence type="ECO:0000256" key="1">
    <source>
        <dbReference type="ARBA" id="ARBA00004651"/>
    </source>
</evidence>
<protein>
    <submittedName>
        <fullName evidence="9">Carbohydrate ABC transporter permease</fullName>
    </submittedName>
</protein>
<name>A0ABS8W375_9GAMM</name>
<keyword evidence="5 7" id="KW-1133">Transmembrane helix</keyword>
<dbReference type="CDD" id="cd06261">
    <property type="entry name" value="TM_PBP2"/>
    <property type="match status" value="1"/>
</dbReference>
<keyword evidence="2 7" id="KW-0813">Transport</keyword>
<dbReference type="PANTHER" id="PTHR43744">
    <property type="entry name" value="ABC TRANSPORTER PERMEASE PROTEIN MG189-RELATED-RELATED"/>
    <property type="match status" value="1"/>
</dbReference>
<comment type="caution">
    <text evidence="9">The sequence shown here is derived from an EMBL/GenBank/DDBJ whole genome shotgun (WGS) entry which is preliminary data.</text>
</comment>
<proteinExistence type="inferred from homology"/>
<dbReference type="Pfam" id="PF00528">
    <property type="entry name" value="BPD_transp_1"/>
    <property type="match status" value="1"/>
</dbReference>
<dbReference type="PROSITE" id="PS50928">
    <property type="entry name" value="ABC_TM1"/>
    <property type="match status" value="1"/>
</dbReference>
<keyword evidence="3" id="KW-1003">Cell membrane</keyword>
<dbReference type="PANTHER" id="PTHR43744:SF3">
    <property type="entry name" value="LACTOSE TRANSPORT SYSTEM PERMEASE PROTEIN LACG"/>
    <property type="match status" value="1"/>
</dbReference>
<keyword evidence="4 7" id="KW-0812">Transmembrane</keyword>
<organism evidence="9 10">
    <name type="scientific">Motilimonas cestriensis</name>
    <dbReference type="NCBI Taxonomy" id="2742685"/>
    <lineage>
        <taxon>Bacteria</taxon>
        <taxon>Pseudomonadati</taxon>
        <taxon>Pseudomonadota</taxon>
        <taxon>Gammaproteobacteria</taxon>
        <taxon>Alteromonadales</taxon>
        <taxon>Alteromonadales genera incertae sedis</taxon>
        <taxon>Motilimonas</taxon>
    </lineage>
</organism>
<evidence type="ECO:0000256" key="4">
    <source>
        <dbReference type="ARBA" id="ARBA00022692"/>
    </source>
</evidence>
<keyword evidence="6 7" id="KW-0472">Membrane</keyword>
<comment type="subcellular location">
    <subcellularLocation>
        <location evidence="1 7">Cell membrane</location>
        <topology evidence="1 7">Multi-pass membrane protein</topology>
    </subcellularLocation>
</comment>
<dbReference type="InterPro" id="IPR000515">
    <property type="entry name" value="MetI-like"/>
</dbReference>
<feature type="transmembrane region" description="Helical" evidence="7">
    <location>
        <begin position="181"/>
        <end position="205"/>
    </location>
</feature>
<dbReference type="SUPFAM" id="SSF161098">
    <property type="entry name" value="MetI-like"/>
    <property type="match status" value="1"/>
</dbReference>
<feature type="transmembrane region" description="Helical" evidence="7">
    <location>
        <begin position="134"/>
        <end position="161"/>
    </location>
</feature>
<evidence type="ECO:0000256" key="5">
    <source>
        <dbReference type="ARBA" id="ARBA00022989"/>
    </source>
</evidence>
<dbReference type="InterPro" id="IPR035906">
    <property type="entry name" value="MetI-like_sf"/>
</dbReference>
<dbReference type="EMBL" id="JAIMJA010000001">
    <property type="protein sequence ID" value="MCE2593371.1"/>
    <property type="molecule type" value="Genomic_DNA"/>
</dbReference>
<feature type="transmembrane region" description="Helical" evidence="7">
    <location>
        <begin position="75"/>
        <end position="99"/>
    </location>
</feature>
<reference evidence="9 10" key="1">
    <citation type="journal article" date="2022" name="Environ. Microbiol. Rep.">
        <title>Eco-phylogenetic analyses reveal divergent evolution of vitamin B12 metabolism in the marine bacterial family 'Psychromonadaceae'.</title>
        <authorList>
            <person name="Jin X."/>
            <person name="Yang Y."/>
            <person name="Cao H."/>
            <person name="Gao B."/>
            <person name="Zhao Z."/>
        </authorList>
    </citation>
    <scope>NUCLEOTIDE SEQUENCE [LARGE SCALE GENOMIC DNA]</scope>
    <source>
        <strain evidence="9 10">MKS20</strain>
    </source>
</reference>
<evidence type="ECO:0000313" key="9">
    <source>
        <dbReference type="EMBL" id="MCE2593371.1"/>
    </source>
</evidence>